<feature type="region of interest" description="Disordered" evidence="3">
    <location>
        <begin position="745"/>
        <end position="765"/>
    </location>
</feature>
<dbReference type="PANTHER" id="PTHR47305">
    <property type="entry name" value="BEN DOMAIN-CONTAINING PROTEIN 2"/>
    <property type="match status" value="1"/>
</dbReference>
<organism evidence="5 6">
    <name type="scientific">Cebus imitator</name>
    <name type="common">Panamanian white-faced capuchin</name>
    <name type="synonym">Cebus capucinus imitator</name>
    <dbReference type="NCBI Taxonomy" id="2715852"/>
    <lineage>
        <taxon>Eukaryota</taxon>
        <taxon>Metazoa</taxon>
        <taxon>Chordata</taxon>
        <taxon>Craniata</taxon>
        <taxon>Vertebrata</taxon>
        <taxon>Euteleostomi</taxon>
        <taxon>Mammalia</taxon>
        <taxon>Eutheria</taxon>
        <taxon>Euarchontoglires</taxon>
        <taxon>Primates</taxon>
        <taxon>Haplorrhini</taxon>
        <taxon>Platyrrhini</taxon>
        <taxon>Cebidae</taxon>
        <taxon>Cebinae</taxon>
        <taxon>Cebus</taxon>
    </lineage>
</organism>
<dbReference type="GO" id="GO:0005634">
    <property type="term" value="C:nucleus"/>
    <property type="evidence" value="ECO:0007669"/>
    <property type="project" value="UniProtKB-SubCell"/>
</dbReference>
<dbReference type="Proteomes" id="UP000233040">
    <property type="component" value="Unassembled WGS sequence"/>
</dbReference>
<sequence>DFIIVTVDDSDDNNDDRSTETVEDSERADNSTNDTADYSTDVTAIQPNFPGASGDHHHPLQMSYGSHFVTQAGVQWHNNSSLQPQLPSLPSSWDDRCMPPFVHGGQTVSQMQHLVDLRRHSYNLEEVDLSRRGGLSTPEVHSQETYAWASPAGTSFGSAACFGLREEDFRESSSYPRIIFTHSLQQYVAQGGSFPCCCMPPNFISGGAESTHVVISSAHFTTAVPMAGLLPGEPSLANNPDVVNYSALLVNENVGLGRASPSFCISPNLEMPGRPATSNKNSTETVNYPTLMGNYSGQNTVSSSVFIPPYTAGFEKIILIDMLGTIGTNVENNSQTVYYPALLGNMNVPNLASSNLPVTPNFESGSQMSSGTMSYSTVMKNNCDQDDASASACLTPEFVRLPLDILVKVDTGMENSLNTMDCSTLLDSDNGQDSSSSSVCILPKYGYLGDPKRDVKVLNIHLLATRNMAKPKHAACYLVHVLFSKKILISSSEDIHLKDYQSLNPNKMAAIREYLATIFPTCDLCEHGKDWQDCISGINSVIYCLCSEAKMTPKTVGKNKNPTNPVALASASRNDQRDRDGGEGSSWMFPPMNDSEMRENENLQPNSNAVPEEMQEPSTDNPEESSEALGYFGNSCRNILMPRSVMTLAKARPRANLSARYLIHKLFTEDVLIQSNVYGSRGRGLYPLDPNKINALREFLQENYPDSDLSENGSDWKLCVASINSSIRSLRHNIRSAVARMQSVTLPELEQESQPRDPDATDGSI</sequence>
<proteinExistence type="predicted"/>
<dbReference type="STRING" id="9516.ENSCCAP00000021822"/>
<dbReference type="GO" id="GO:0003677">
    <property type="term" value="F:DNA binding"/>
    <property type="evidence" value="ECO:0007669"/>
    <property type="project" value="InterPro"/>
</dbReference>
<keyword evidence="2" id="KW-0539">Nucleus</keyword>
<evidence type="ECO:0000256" key="1">
    <source>
        <dbReference type="ARBA" id="ARBA00004123"/>
    </source>
</evidence>
<evidence type="ECO:0000256" key="2">
    <source>
        <dbReference type="ARBA" id="ARBA00023242"/>
    </source>
</evidence>
<feature type="domain" description="BEN" evidence="4">
    <location>
        <begin position="452"/>
        <end position="551"/>
    </location>
</feature>
<comment type="subcellular location">
    <subcellularLocation>
        <location evidence="1">Nucleus</location>
    </subcellularLocation>
</comment>
<dbReference type="PROSITE" id="PS51457">
    <property type="entry name" value="BEN"/>
    <property type="match status" value="2"/>
</dbReference>
<dbReference type="Ensembl" id="ENSCCAT00000039317.1">
    <property type="protein sequence ID" value="ENSCCAP00000021822.1"/>
    <property type="gene ID" value="ENSCCAG00000028740.1"/>
</dbReference>
<dbReference type="OMA" id="ETMNYPT"/>
<feature type="domain" description="BEN" evidence="4">
    <location>
        <begin position="636"/>
        <end position="734"/>
    </location>
</feature>
<dbReference type="Pfam" id="PF10523">
    <property type="entry name" value="BEN"/>
    <property type="match status" value="1"/>
</dbReference>
<protein>
    <submittedName>
        <fullName evidence="5">BEN domain containing 2</fullName>
    </submittedName>
</protein>
<evidence type="ECO:0000259" key="4">
    <source>
        <dbReference type="PROSITE" id="PS51457"/>
    </source>
</evidence>
<feature type="compositionally biased region" description="Basic and acidic residues" evidence="3">
    <location>
        <begin position="15"/>
        <end position="29"/>
    </location>
</feature>
<evidence type="ECO:0000313" key="6">
    <source>
        <dbReference type="Proteomes" id="UP000233040"/>
    </source>
</evidence>
<dbReference type="GeneTree" id="ENSGT00940000164688"/>
<reference evidence="5" key="1">
    <citation type="submission" date="2025-08" db="UniProtKB">
        <authorList>
            <consortium name="Ensembl"/>
        </authorList>
    </citation>
    <scope>IDENTIFICATION</scope>
</reference>
<feature type="region of interest" description="Disordered" evidence="3">
    <location>
        <begin position="1"/>
        <end position="41"/>
    </location>
</feature>
<feature type="compositionally biased region" description="Polar residues" evidence="3">
    <location>
        <begin position="30"/>
        <end position="41"/>
    </location>
</feature>
<feature type="region of interest" description="Disordered" evidence="3">
    <location>
        <begin position="554"/>
        <end position="628"/>
    </location>
</feature>
<evidence type="ECO:0000256" key="3">
    <source>
        <dbReference type="SAM" id="MobiDB-lite"/>
    </source>
</evidence>
<dbReference type="AlphaFoldDB" id="A0A2K5R0Z7"/>
<dbReference type="InterPro" id="IPR018379">
    <property type="entry name" value="BEN_domain"/>
</dbReference>
<dbReference type="SMART" id="SM01025">
    <property type="entry name" value="BEN"/>
    <property type="match status" value="2"/>
</dbReference>
<gene>
    <name evidence="5" type="primary">BEND2</name>
</gene>
<accession>A0A2K5R0Z7</accession>
<name>A0A2K5R0Z7_CEBIM</name>
<evidence type="ECO:0000313" key="5">
    <source>
        <dbReference type="Ensembl" id="ENSCCAP00000021822.1"/>
    </source>
</evidence>
<keyword evidence="6" id="KW-1185">Reference proteome</keyword>
<dbReference type="PANTHER" id="PTHR47305:SF3">
    <property type="entry name" value="BEN DOMAIN-CONTAINING PROTEIN 2"/>
    <property type="match status" value="1"/>
</dbReference>
<reference evidence="5" key="2">
    <citation type="submission" date="2025-09" db="UniProtKB">
        <authorList>
            <consortium name="Ensembl"/>
        </authorList>
    </citation>
    <scope>IDENTIFICATION</scope>
</reference>